<keyword evidence="1 3" id="KW-0479">Metal-binding</keyword>
<keyword evidence="3" id="KW-0560">Oxidoreductase</keyword>
<dbReference type="InterPro" id="IPR050231">
    <property type="entry name" value="Iron_ascorbate_oxido_reductase"/>
</dbReference>
<dbReference type="Pfam" id="PF14226">
    <property type="entry name" value="DIOX_N"/>
    <property type="match status" value="1"/>
</dbReference>
<evidence type="ECO:0000313" key="6">
    <source>
        <dbReference type="Proteomes" id="UP000017836"/>
    </source>
</evidence>
<accession>W1NHS6</accession>
<dbReference type="eggNOG" id="KOG0143">
    <property type="taxonomic scope" value="Eukaryota"/>
</dbReference>
<dbReference type="Proteomes" id="UP000017836">
    <property type="component" value="Unassembled WGS sequence"/>
</dbReference>
<protein>
    <recommendedName>
        <fullName evidence="4">Fe2OG dioxygenase domain-containing protein</fullName>
    </recommendedName>
</protein>
<dbReference type="InterPro" id="IPR027443">
    <property type="entry name" value="IPNS-like_sf"/>
</dbReference>
<evidence type="ECO:0000256" key="2">
    <source>
        <dbReference type="ARBA" id="ARBA00023004"/>
    </source>
</evidence>
<reference evidence="6" key="1">
    <citation type="journal article" date="2013" name="Science">
        <title>The Amborella genome and the evolution of flowering plants.</title>
        <authorList>
            <consortium name="Amborella Genome Project"/>
        </authorList>
    </citation>
    <scope>NUCLEOTIDE SEQUENCE [LARGE SCALE GENOMIC DNA]</scope>
</reference>
<keyword evidence="6" id="KW-1185">Reference proteome</keyword>
<evidence type="ECO:0000256" key="1">
    <source>
        <dbReference type="ARBA" id="ARBA00022723"/>
    </source>
</evidence>
<dbReference type="EMBL" id="KI397501">
    <property type="protein sequence ID" value="ERM95036.1"/>
    <property type="molecule type" value="Genomic_DNA"/>
</dbReference>
<evidence type="ECO:0000256" key="3">
    <source>
        <dbReference type="RuleBase" id="RU003682"/>
    </source>
</evidence>
<feature type="domain" description="Fe2OG dioxygenase" evidence="4">
    <location>
        <begin position="156"/>
        <end position="258"/>
    </location>
</feature>
<dbReference type="InterPro" id="IPR044861">
    <property type="entry name" value="IPNS-like_FE2OG_OXY"/>
</dbReference>
<evidence type="ECO:0000259" key="4">
    <source>
        <dbReference type="PROSITE" id="PS51471"/>
    </source>
</evidence>
<dbReference type="PANTHER" id="PTHR47990">
    <property type="entry name" value="2-OXOGLUTARATE (2OG) AND FE(II)-DEPENDENT OXYGENASE SUPERFAMILY PROTEIN-RELATED"/>
    <property type="match status" value="1"/>
</dbReference>
<dbReference type="AlphaFoldDB" id="W1NHS6"/>
<dbReference type="SUPFAM" id="SSF51197">
    <property type="entry name" value="Clavaminate synthase-like"/>
    <property type="match status" value="1"/>
</dbReference>
<dbReference type="PRINTS" id="PR00682">
    <property type="entry name" value="IPNSYNTHASE"/>
</dbReference>
<dbReference type="InterPro" id="IPR005123">
    <property type="entry name" value="Oxoglu/Fe-dep_dioxygenase_dom"/>
</dbReference>
<dbReference type="PROSITE" id="PS51471">
    <property type="entry name" value="FE2OG_OXY"/>
    <property type="match status" value="1"/>
</dbReference>
<comment type="similarity">
    <text evidence="3">Belongs to the iron/ascorbate-dependent oxidoreductase family.</text>
</comment>
<dbReference type="OMA" id="SEFSNCH"/>
<dbReference type="HOGENOM" id="CLU_010119_3_1_1"/>
<keyword evidence="2 3" id="KW-0408">Iron</keyword>
<name>W1NHS6_AMBTC</name>
<organism evidence="5 6">
    <name type="scientific">Amborella trichopoda</name>
    <dbReference type="NCBI Taxonomy" id="13333"/>
    <lineage>
        <taxon>Eukaryota</taxon>
        <taxon>Viridiplantae</taxon>
        <taxon>Streptophyta</taxon>
        <taxon>Embryophyta</taxon>
        <taxon>Tracheophyta</taxon>
        <taxon>Spermatophyta</taxon>
        <taxon>Magnoliopsida</taxon>
        <taxon>Amborellales</taxon>
        <taxon>Amborellaceae</taxon>
        <taxon>Amborella</taxon>
    </lineage>
</organism>
<dbReference type="OrthoDB" id="288590at2759"/>
<dbReference type="GO" id="GO:0016706">
    <property type="term" value="F:2-oxoglutarate-dependent dioxygenase activity"/>
    <property type="evidence" value="ECO:0000318"/>
    <property type="project" value="GO_Central"/>
</dbReference>
<dbReference type="KEGG" id="atr:18422876"/>
<sequence>MAGPQTCLQLPVLDISEPLAPPSLSQACQDWGFFYISNHGISLDLIARISSLSKNLFNVPSSSKQLLGPNSTLKTYTPHFIVSPFFESLRVWGPDFAASAMSSSSVLLGEPELALCEVLQEYGTKMVQLSKRIMEVLLRCLGDGLDYEHLQHDFQNSHGYLRINNYTAPNNQEENEGLGIHTDMSCITILHQNEIGGLQVRCKEGNWLDISPNEGNLVINIGDLLQAWSNGRFKSSHHRVVLRGSNPRLSLAFFWCFEDEKVIYAPDKVLGERNFRLYRPFLCKDYLRFREEASDKVGYESIGWTVMDFAGIQASKTKN</sequence>
<dbReference type="Gramene" id="ERM95036">
    <property type="protein sequence ID" value="ERM95036"/>
    <property type="gene ID" value="AMTR_s00009p00242710"/>
</dbReference>
<dbReference type="Gene3D" id="2.60.120.330">
    <property type="entry name" value="B-lactam Antibiotic, Isopenicillin N Synthase, Chain"/>
    <property type="match status" value="1"/>
</dbReference>
<dbReference type="Pfam" id="PF03171">
    <property type="entry name" value="2OG-FeII_Oxy"/>
    <property type="match status" value="1"/>
</dbReference>
<gene>
    <name evidence="5" type="ORF">AMTR_s00009p00242710</name>
</gene>
<dbReference type="InterPro" id="IPR026992">
    <property type="entry name" value="DIOX_N"/>
</dbReference>
<proteinExistence type="inferred from homology"/>
<dbReference type="GO" id="GO:0046872">
    <property type="term" value="F:metal ion binding"/>
    <property type="evidence" value="ECO:0007669"/>
    <property type="project" value="UniProtKB-KW"/>
</dbReference>
<evidence type="ECO:0000313" key="5">
    <source>
        <dbReference type="EMBL" id="ERM95036.1"/>
    </source>
</evidence>